<keyword evidence="6" id="KW-0378">Hydrolase</keyword>
<evidence type="ECO:0000256" key="2">
    <source>
        <dbReference type="ARBA" id="ARBA00010981"/>
    </source>
</evidence>
<dbReference type="SUPFAM" id="SSF140856">
    <property type="entry name" value="USP8 N-terminal domain-like"/>
    <property type="match status" value="1"/>
</dbReference>
<evidence type="ECO:0000313" key="10">
    <source>
        <dbReference type="EMBL" id="VVC41476.1"/>
    </source>
</evidence>
<dbReference type="GO" id="GO:0046872">
    <property type="term" value="F:metal ion binding"/>
    <property type="evidence" value="ECO:0007669"/>
    <property type="project" value="UniProtKB-KW"/>
</dbReference>
<dbReference type="Pfam" id="PF08969">
    <property type="entry name" value="USP8_dimer"/>
    <property type="match status" value="1"/>
</dbReference>
<dbReference type="GO" id="GO:0016020">
    <property type="term" value="C:membrane"/>
    <property type="evidence" value="ECO:0007669"/>
    <property type="project" value="TreeGrafter"/>
</dbReference>
<comment type="similarity">
    <text evidence="2">Belongs to the peptidase M67C family.</text>
</comment>
<dbReference type="OrthoDB" id="3640at2759"/>
<dbReference type="InterPro" id="IPR015063">
    <property type="entry name" value="USP8_dimer"/>
</dbReference>
<dbReference type="Proteomes" id="UP000325440">
    <property type="component" value="Unassembled WGS sequence"/>
</dbReference>
<dbReference type="AlphaFoldDB" id="A0A5E4NGI9"/>
<dbReference type="GO" id="GO:0005768">
    <property type="term" value="C:endosome"/>
    <property type="evidence" value="ECO:0007669"/>
    <property type="project" value="TreeGrafter"/>
</dbReference>
<name>A0A5E4NGI9_9HEMI</name>
<gene>
    <name evidence="10" type="ORF">CINCED_3A002322</name>
</gene>
<proteinExistence type="inferred from homology"/>
<dbReference type="Gene3D" id="3.40.140.10">
    <property type="entry name" value="Cytidine Deaminase, domain 2"/>
    <property type="match status" value="1"/>
</dbReference>
<dbReference type="InterPro" id="IPR044098">
    <property type="entry name" value="STAMBP/STALP-like_MPN"/>
</dbReference>
<protein>
    <submittedName>
        <fullName evidence="10">JAB1/MPN/MOV34 metalloenzyme domain,USP8 dimerisation domain</fullName>
    </submittedName>
</protein>
<keyword evidence="3" id="KW-0645">Protease</keyword>
<keyword evidence="7" id="KW-0862">Zinc</keyword>
<evidence type="ECO:0000256" key="6">
    <source>
        <dbReference type="ARBA" id="ARBA00022801"/>
    </source>
</evidence>
<dbReference type="CDD" id="cd08066">
    <property type="entry name" value="MPN_AMSH_like"/>
    <property type="match status" value="1"/>
</dbReference>
<dbReference type="GO" id="GO:0070536">
    <property type="term" value="P:protein K63-linked deubiquitination"/>
    <property type="evidence" value="ECO:0007669"/>
    <property type="project" value="InterPro"/>
</dbReference>
<evidence type="ECO:0000256" key="7">
    <source>
        <dbReference type="ARBA" id="ARBA00022833"/>
    </source>
</evidence>
<dbReference type="InterPro" id="IPR037518">
    <property type="entry name" value="MPN"/>
</dbReference>
<evidence type="ECO:0000256" key="8">
    <source>
        <dbReference type="ARBA" id="ARBA00023049"/>
    </source>
</evidence>
<dbReference type="GO" id="GO:0061578">
    <property type="term" value="F:K63-linked deubiquitinase activity"/>
    <property type="evidence" value="ECO:0007669"/>
    <property type="project" value="InterPro"/>
</dbReference>
<dbReference type="GO" id="GO:0006508">
    <property type="term" value="P:proteolysis"/>
    <property type="evidence" value="ECO:0007669"/>
    <property type="project" value="UniProtKB-KW"/>
</dbReference>
<evidence type="ECO:0000313" key="11">
    <source>
        <dbReference type="Proteomes" id="UP000325440"/>
    </source>
</evidence>
<keyword evidence="5" id="KW-0833">Ubl conjugation pathway</keyword>
<dbReference type="SMART" id="SM00232">
    <property type="entry name" value="JAB_MPN"/>
    <property type="match status" value="1"/>
</dbReference>
<evidence type="ECO:0000256" key="4">
    <source>
        <dbReference type="ARBA" id="ARBA00022723"/>
    </source>
</evidence>
<dbReference type="Pfam" id="PF01398">
    <property type="entry name" value="JAB"/>
    <property type="match status" value="1"/>
</dbReference>
<accession>A0A5E4NGI9</accession>
<evidence type="ECO:0000256" key="3">
    <source>
        <dbReference type="ARBA" id="ARBA00022670"/>
    </source>
</evidence>
<reference evidence="10 11" key="1">
    <citation type="submission" date="2019-08" db="EMBL/GenBank/DDBJ databases">
        <authorList>
            <person name="Alioto T."/>
            <person name="Alioto T."/>
            <person name="Gomez Garrido J."/>
        </authorList>
    </citation>
    <scope>NUCLEOTIDE SEQUENCE [LARGE SCALE GENOMIC DNA]</scope>
</reference>
<dbReference type="PANTHER" id="PTHR12947">
    <property type="entry name" value="AMSH-LIKE PROTEASE"/>
    <property type="match status" value="1"/>
</dbReference>
<keyword evidence="11" id="KW-1185">Reference proteome</keyword>
<evidence type="ECO:0000256" key="1">
    <source>
        <dbReference type="ARBA" id="ARBA00001947"/>
    </source>
</evidence>
<dbReference type="GO" id="GO:0140492">
    <property type="term" value="F:metal-dependent deubiquitinase activity"/>
    <property type="evidence" value="ECO:0007669"/>
    <property type="project" value="InterPro"/>
</dbReference>
<dbReference type="PROSITE" id="PS50249">
    <property type="entry name" value="MPN"/>
    <property type="match status" value="1"/>
</dbReference>
<dbReference type="PANTHER" id="PTHR12947:SF13">
    <property type="entry name" value="FI19924P1"/>
    <property type="match status" value="1"/>
</dbReference>
<dbReference type="InterPro" id="IPR000555">
    <property type="entry name" value="JAMM/MPN+_dom"/>
</dbReference>
<sequence length="418" mass="48307">MTHNLTDVENIILTPEKRIQQLSMLSSNIELNTNIAARKYYRSGREMINMADVYLKENNLEQAYILYMRFMTLFLETINEHPDYKNVPIEERNINYRALRDVLPKTEKIKTKLLEQYTTEYMLYQEQKALETFKEKHDKETLLKEKGNTSPSGFTNSVTEERLNTILDSAAPPELNDDYFKSNPTTFVLRPQNHNLISFTESDDHNIFSNIPSHSNSQIQFNQDKPIVDRSTKPIKKSPTGPYNLRQIIVPGNLTKRFLDQAQRNTINNLETCGILAGKLSSNCLIITHLMIPKQSGTSDSCTTMNEEQIFEFQDKQNLITLGWIHTHPTQTSFMSSVDLHTQYSYQLMMPEAIAIVCAPKYNESNFFFLTPYHGLQVIADCKFFSGFHTHNTDGDIYAVAEHYLLDDNLLVNVVDFR</sequence>
<dbReference type="SUPFAM" id="SSF102712">
    <property type="entry name" value="JAB1/MPN domain"/>
    <property type="match status" value="1"/>
</dbReference>
<organism evidence="10 11">
    <name type="scientific">Cinara cedri</name>
    <dbReference type="NCBI Taxonomy" id="506608"/>
    <lineage>
        <taxon>Eukaryota</taxon>
        <taxon>Metazoa</taxon>
        <taxon>Ecdysozoa</taxon>
        <taxon>Arthropoda</taxon>
        <taxon>Hexapoda</taxon>
        <taxon>Insecta</taxon>
        <taxon>Pterygota</taxon>
        <taxon>Neoptera</taxon>
        <taxon>Paraneoptera</taxon>
        <taxon>Hemiptera</taxon>
        <taxon>Sternorrhyncha</taxon>
        <taxon>Aphidomorpha</taxon>
        <taxon>Aphidoidea</taxon>
        <taxon>Aphididae</taxon>
        <taxon>Lachninae</taxon>
        <taxon>Cinara</taxon>
    </lineage>
</organism>
<keyword evidence="4" id="KW-0479">Metal-binding</keyword>
<feature type="domain" description="MPN" evidence="9">
    <location>
        <begin position="247"/>
        <end position="377"/>
    </location>
</feature>
<dbReference type="Gene3D" id="1.20.58.80">
    <property type="entry name" value="Phosphotransferase system, lactose/cellobiose-type IIA subunit"/>
    <property type="match status" value="1"/>
</dbReference>
<evidence type="ECO:0000259" key="9">
    <source>
        <dbReference type="PROSITE" id="PS50249"/>
    </source>
</evidence>
<evidence type="ECO:0000256" key="5">
    <source>
        <dbReference type="ARBA" id="ARBA00022786"/>
    </source>
</evidence>
<keyword evidence="8" id="KW-0482">Metalloprotease</keyword>
<comment type="cofactor">
    <cofactor evidence="1">
        <name>Zn(2+)</name>
        <dbReference type="ChEBI" id="CHEBI:29105"/>
    </cofactor>
</comment>
<dbReference type="EMBL" id="CABPRJ010001919">
    <property type="protein sequence ID" value="VVC41476.1"/>
    <property type="molecule type" value="Genomic_DNA"/>
</dbReference>